<evidence type="ECO:0000259" key="1">
    <source>
        <dbReference type="PROSITE" id="PS50181"/>
    </source>
</evidence>
<comment type="caution">
    <text evidence="2">The sequence shown here is derived from an EMBL/GenBank/DDBJ whole genome shotgun (WGS) entry which is preliminary data.</text>
</comment>
<evidence type="ECO:0000313" key="2">
    <source>
        <dbReference type="EMBL" id="KAG2582191.1"/>
    </source>
</evidence>
<dbReference type="PROSITE" id="PS50181">
    <property type="entry name" value="FBOX"/>
    <property type="match status" value="1"/>
</dbReference>
<dbReference type="PANTHER" id="PTHR38926:SF71">
    <property type="entry name" value="OS08G0194350 PROTEIN"/>
    <property type="match status" value="1"/>
</dbReference>
<dbReference type="InterPro" id="IPR032675">
    <property type="entry name" value="LRR_dom_sf"/>
</dbReference>
<dbReference type="FunFam" id="1.20.1280.50:FF:000037">
    <property type="entry name" value="F-box protein SKIP19"/>
    <property type="match status" value="1"/>
</dbReference>
<dbReference type="SUPFAM" id="SSF81383">
    <property type="entry name" value="F-box domain"/>
    <property type="match status" value="1"/>
</dbReference>
<dbReference type="EMBL" id="CM029047">
    <property type="protein sequence ID" value="KAG2582191.1"/>
    <property type="molecule type" value="Genomic_DNA"/>
</dbReference>
<dbReference type="InterPro" id="IPR036047">
    <property type="entry name" value="F-box-like_dom_sf"/>
</dbReference>
<sequence>MPAPAKTAVLFSNHWITGSDYLARLLSLSFQLLPFHLPWTMEAGGDAVAEPAQAAPARDWAKLPLDAIASVFARLGPVDILMGAGLVCRSWLHAAEEPSLWKQLDMGSSHHNAVKGKYRSGDAADVLCAIAEKAVDRSAGQLEVFVGEEFVDDDLLNYIGGRAPSLKVLRLISCFHICNEGFVEAISKFPLLEELNLSTCESIGGRATYEAVGKACRNLKQFVADKEFTTYGKFGHDEAYGIATMHRLRSLKISCGELNNKAMAAILDNCPHLESLDLFRCFNVVMDGAMRAKCAGIKMCVDHSYGDIFPNVRLII</sequence>
<keyword evidence="3" id="KW-1185">Reference proteome</keyword>
<dbReference type="Gene3D" id="1.20.1280.50">
    <property type="match status" value="1"/>
</dbReference>
<proteinExistence type="predicted"/>
<dbReference type="InterPro" id="IPR001810">
    <property type="entry name" value="F-box_dom"/>
</dbReference>
<organism evidence="2 3">
    <name type="scientific">Panicum virgatum</name>
    <name type="common">Blackwell switchgrass</name>
    <dbReference type="NCBI Taxonomy" id="38727"/>
    <lineage>
        <taxon>Eukaryota</taxon>
        <taxon>Viridiplantae</taxon>
        <taxon>Streptophyta</taxon>
        <taxon>Embryophyta</taxon>
        <taxon>Tracheophyta</taxon>
        <taxon>Spermatophyta</taxon>
        <taxon>Magnoliopsida</taxon>
        <taxon>Liliopsida</taxon>
        <taxon>Poales</taxon>
        <taxon>Poaceae</taxon>
        <taxon>PACMAD clade</taxon>
        <taxon>Panicoideae</taxon>
        <taxon>Panicodae</taxon>
        <taxon>Paniceae</taxon>
        <taxon>Panicinae</taxon>
        <taxon>Panicum</taxon>
        <taxon>Panicum sect. Hiantes</taxon>
    </lineage>
</organism>
<dbReference type="Proteomes" id="UP000823388">
    <property type="component" value="Chromosome 6K"/>
</dbReference>
<feature type="domain" description="F-box" evidence="1">
    <location>
        <begin position="57"/>
        <end position="104"/>
    </location>
</feature>
<protein>
    <recommendedName>
        <fullName evidence="1">F-box domain-containing protein</fullName>
    </recommendedName>
</protein>
<dbReference type="AlphaFoldDB" id="A0A8T0R8X0"/>
<dbReference type="SUPFAM" id="SSF52047">
    <property type="entry name" value="RNI-like"/>
    <property type="match status" value="1"/>
</dbReference>
<reference evidence="2" key="1">
    <citation type="submission" date="2020-05" db="EMBL/GenBank/DDBJ databases">
        <title>WGS assembly of Panicum virgatum.</title>
        <authorList>
            <person name="Lovell J.T."/>
            <person name="Jenkins J."/>
            <person name="Shu S."/>
            <person name="Juenger T.E."/>
            <person name="Schmutz J."/>
        </authorList>
    </citation>
    <scope>NUCLEOTIDE SEQUENCE</scope>
    <source>
        <strain evidence="2">AP13</strain>
    </source>
</reference>
<dbReference type="PANTHER" id="PTHR38926">
    <property type="entry name" value="F-BOX DOMAIN CONTAINING PROTEIN, EXPRESSED"/>
    <property type="match status" value="1"/>
</dbReference>
<dbReference type="Gene3D" id="3.80.10.10">
    <property type="entry name" value="Ribonuclease Inhibitor"/>
    <property type="match status" value="1"/>
</dbReference>
<gene>
    <name evidence="2" type="ORF">PVAP13_6KG091900</name>
</gene>
<evidence type="ECO:0000313" key="3">
    <source>
        <dbReference type="Proteomes" id="UP000823388"/>
    </source>
</evidence>
<dbReference type="Pfam" id="PF12937">
    <property type="entry name" value="F-box-like"/>
    <property type="match status" value="1"/>
</dbReference>
<accession>A0A8T0R8X0</accession>
<name>A0A8T0R8X0_PANVG</name>